<dbReference type="PANTHER" id="PTHR24416:SF631">
    <property type="entry name" value="SERINE_THREONINE_TYROSINE KINASE 1"/>
    <property type="match status" value="1"/>
</dbReference>
<evidence type="ECO:0000256" key="13">
    <source>
        <dbReference type="PROSITE-ProRule" id="PRU10141"/>
    </source>
</evidence>
<dbReference type="EMBL" id="CAJNOG010000681">
    <property type="protein sequence ID" value="CAF1334577.1"/>
    <property type="molecule type" value="Genomic_DNA"/>
</dbReference>
<organism evidence="16 19">
    <name type="scientific">Adineta steineri</name>
    <dbReference type="NCBI Taxonomy" id="433720"/>
    <lineage>
        <taxon>Eukaryota</taxon>
        <taxon>Metazoa</taxon>
        <taxon>Spiralia</taxon>
        <taxon>Gnathifera</taxon>
        <taxon>Rotifera</taxon>
        <taxon>Eurotatoria</taxon>
        <taxon>Bdelloidea</taxon>
        <taxon>Adinetida</taxon>
        <taxon>Adinetidae</taxon>
        <taxon>Adineta</taxon>
    </lineage>
</organism>
<reference evidence="16" key="1">
    <citation type="submission" date="2021-02" db="EMBL/GenBank/DDBJ databases">
        <authorList>
            <person name="Nowell W R."/>
        </authorList>
    </citation>
    <scope>NUCLEOTIDE SEQUENCE</scope>
</reference>
<evidence type="ECO:0000256" key="2">
    <source>
        <dbReference type="ARBA" id="ARBA00004308"/>
    </source>
</evidence>
<dbReference type="PANTHER" id="PTHR24416">
    <property type="entry name" value="TYROSINE-PROTEIN KINASE RECEPTOR"/>
    <property type="match status" value="1"/>
</dbReference>
<dbReference type="GO" id="GO:0050793">
    <property type="term" value="P:regulation of developmental process"/>
    <property type="evidence" value="ECO:0007669"/>
    <property type="project" value="UniProtKB-ARBA"/>
</dbReference>
<dbReference type="EMBL" id="CAJNON010000463">
    <property type="protein sequence ID" value="CAF1275208.1"/>
    <property type="molecule type" value="Genomic_DNA"/>
</dbReference>
<dbReference type="InterPro" id="IPR017441">
    <property type="entry name" value="Protein_kinase_ATP_BS"/>
</dbReference>
<comment type="subcellular location">
    <subcellularLocation>
        <location evidence="2">Endomembrane system</location>
    </subcellularLocation>
    <subcellularLocation>
        <location evidence="1">Membrane</location>
        <topology evidence="1">Single-pass membrane protein</topology>
    </subcellularLocation>
</comment>
<feature type="compositionally biased region" description="Polar residues" evidence="14">
    <location>
        <begin position="59"/>
        <end position="76"/>
    </location>
</feature>
<feature type="active site" description="Proton acceptor" evidence="10">
    <location>
        <position position="307"/>
    </location>
</feature>
<proteinExistence type="predicted"/>
<dbReference type="PROSITE" id="PS50011">
    <property type="entry name" value="PROTEIN_KINASE_DOM"/>
    <property type="match status" value="1"/>
</dbReference>
<dbReference type="GO" id="GO:0012505">
    <property type="term" value="C:endomembrane system"/>
    <property type="evidence" value="ECO:0007669"/>
    <property type="project" value="UniProtKB-SubCell"/>
</dbReference>
<dbReference type="SMART" id="SM00219">
    <property type="entry name" value="TyrKc"/>
    <property type="match status" value="1"/>
</dbReference>
<evidence type="ECO:0000313" key="16">
    <source>
        <dbReference type="EMBL" id="CAF1275208.1"/>
    </source>
</evidence>
<keyword evidence="3" id="KW-0808">Transferase</keyword>
<feature type="region of interest" description="Disordered" evidence="14">
    <location>
        <begin position="55"/>
        <end position="87"/>
    </location>
</feature>
<dbReference type="InterPro" id="IPR011009">
    <property type="entry name" value="Kinase-like_dom_sf"/>
</dbReference>
<dbReference type="GO" id="GO:0046872">
    <property type="term" value="F:metal ion binding"/>
    <property type="evidence" value="ECO:0007669"/>
    <property type="project" value="UniProtKB-KW"/>
</dbReference>
<dbReference type="AlphaFoldDB" id="A0A815BWP7"/>
<keyword evidence="6 11" id="KW-0067">ATP-binding</keyword>
<evidence type="ECO:0000313" key="18">
    <source>
        <dbReference type="EMBL" id="CAF3876323.1"/>
    </source>
</evidence>
<dbReference type="GO" id="GO:0005524">
    <property type="term" value="F:ATP binding"/>
    <property type="evidence" value="ECO:0007669"/>
    <property type="project" value="UniProtKB-UniRule"/>
</dbReference>
<dbReference type="InterPro" id="IPR001245">
    <property type="entry name" value="Ser-Thr/Tyr_kinase_cat_dom"/>
</dbReference>
<protein>
    <recommendedName>
        <fullName evidence="15">Protein kinase domain-containing protein</fullName>
    </recommendedName>
</protein>
<evidence type="ECO:0000256" key="10">
    <source>
        <dbReference type="PIRSR" id="PIRSR000615-1"/>
    </source>
</evidence>
<dbReference type="GO" id="GO:0005886">
    <property type="term" value="C:plasma membrane"/>
    <property type="evidence" value="ECO:0007669"/>
    <property type="project" value="TreeGrafter"/>
</dbReference>
<evidence type="ECO:0000256" key="11">
    <source>
        <dbReference type="PIRSR" id="PIRSR000615-2"/>
    </source>
</evidence>
<keyword evidence="8" id="KW-0829">Tyrosine-protein kinase</keyword>
<keyword evidence="12" id="KW-0479">Metal-binding</keyword>
<feature type="binding site" evidence="12">
    <location>
        <position position="312"/>
    </location>
    <ligand>
        <name>Mg(2+)</name>
        <dbReference type="ChEBI" id="CHEBI:18420"/>
    </ligand>
</feature>
<name>A0A815BWP7_9BILA</name>
<dbReference type="EMBL" id="CAJOAY010001702">
    <property type="protein sequence ID" value="CAF3876323.1"/>
    <property type="molecule type" value="Genomic_DNA"/>
</dbReference>
<sequence>MGGKTSKYQNEYISTQQRNPYENVTRAYAKWDRYSGLMSDDTSCFATHEIENFKKHQKISQNSSDQQRKVNSSNEKSIIKKTGQYDKNLSKQSQSIEQIIFSKNRITAQQLIKDQSQRRQKYKSTTLLSSNDLLQNSTEKKASSTTNINQTKQIPNDFQLLLIHSLDLQNAHEIGKGNFGTVYRALYKGTRDVALKTLKSVRHNLKSSMEDYDDNMYELLYEAHIMTQLQHPNLLRIIGVTFFGKDKQLSLVTDFMKNGSLLDYLRKHREIFLKSKSKDITLKLNSFSKQIFQAMLYLEKRRIIHRDLAARNCLIGDEDTLKVGDFGLTKLTEGGLYKGNNQTICAIRWSSPEAIFYSKYTSRSDVWSYGITLWEIYSLGERPYGSLDNKTVKNLLKTPLENFTRFLPQSREFGSDEVYTHLMLPCLTYNVALRPRFKDLVQRILTIFNNNIR</sequence>
<feature type="domain" description="Protein kinase" evidence="15">
    <location>
        <begin position="168"/>
        <end position="448"/>
    </location>
</feature>
<accession>A0A815BWP7</accession>
<dbReference type="GO" id="GO:0007169">
    <property type="term" value="P:cell surface receptor protein tyrosine kinase signaling pathway"/>
    <property type="evidence" value="ECO:0007669"/>
    <property type="project" value="TreeGrafter"/>
</dbReference>
<evidence type="ECO:0000256" key="6">
    <source>
        <dbReference type="ARBA" id="ARBA00022840"/>
    </source>
</evidence>
<dbReference type="Proteomes" id="UP000663881">
    <property type="component" value="Unassembled WGS sequence"/>
</dbReference>
<evidence type="ECO:0000256" key="12">
    <source>
        <dbReference type="PIRSR" id="PIRSR000615-3"/>
    </source>
</evidence>
<dbReference type="FunFam" id="1.10.510.10:FF:001512">
    <property type="entry name" value="Receptor tyrosine-protein kinase erbB-2"/>
    <property type="match status" value="1"/>
</dbReference>
<keyword evidence="12" id="KW-0460">Magnesium</keyword>
<evidence type="ECO:0000256" key="14">
    <source>
        <dbReference type="SAM" id="MobiDB-lite"/>
    </source>
</evidence>
<keyword evidence="7" id="KW-0472">Membrane</keyword>
<comment type="catalytic activity">
    <reaction evidence="9">
        <text>L-tyrosyl-[protein] + ATP = O-phospho-L-tyrosyl-[protein] + ADP + H(+)</text>
        <dbReference type="Rhea" id="RHEA:10596"/>
        <dbReference type="Rhea" id="RHEA-COMP:10136"/>
        <dbReference type="Rhea" id="RHEA-COMP:20101"/>
        <dbReference type="ChEBI" id="CHEBI:15378"/>
        <dbReference type="ChEBI" id="CHEBI:30616"/>
        <dbReference type="ChEBI" id="CHEBI:46858"/>
        <dbReference type="ChEBI" id="CHEBI:61978"/>
        <dbReference type="ChEBI" id="CHEBI:456216"/>
        <dbReference type="EC" id="2.7.10.1"/>
    </reaction>
</comment>
<evidence type="ECO:0000256" key="3">
    <source>
        <dbReference type="ARBA" id="ARBA00022679"/>
    </source>
</evidence>
<keyword evidence="4 11" id="KW-0547">Nucleotide-binding</keyword>
<evidence type="ECO:0000256" key="8">
    <source>
        <dbReference type="ARBA" id="ARBA00023137"/>
    </source>
</evidence>
<dbReference type="GO" id="GO:0030182">
    <property type="term" value="P:neuron differentiation"/>
    <property type="evidence" value="ECO:0007669"/>
    <property type="project" value="UniProtKB-ARBA"/>
</dbReference>
<dbReference type="GO" id="GO:0004714">
    <property type="term" value="F:transmembrane receptor protein tyrosine kinase activity"/>
    <property type="evidence" value="ECO:0007669"/>
    <property type="project" value="UniProtKB-EC"/>
</dbReference>
<dbReference type="PROSITE" id="PS00109">
    <property type="entry name" value="PROTEIN_KINASE_TYR"/>
    <property type="match status" value="1"/>
</dbReference>
<dbReference type="GO" id="GO:0048468">
    <property type="term" value="P:cell development"/>
    <property type="evidence" value="ECO:0007669"/>
    <property type="project" value="UniProtKB-ARBA"/>
</dbReference>
<comment type="caution">
    <text evidence="16">The sequence shown here is derived from an EMBL/GenBank/DDBJ whole genome shotgun (WGS) entry which is preliminary data.</text>
</comment>
<keyword evidence="5" id="KW-0418">Kinase</keyword>
<dbReference type="InterPro" id="IPR050122">
    <property type="entry name" value="RTK"/>
</dbReference>
<evidence type="ECO:0000313" key="19">
    <source>
        <dbReference type="Proteomes" id="UP000663891"/>
    </source>
</evidence>
<dbReference type="OrthoDB" id="3256376at2759"/>
<dbReference type="InterPro" id="IPR008266">
    <property type="entry name" value="Tyr_kinase_AS"/>
</dbReference>
<dbReference type="InterPro" id="IPR000719">
    <property type="entry name" value="Prot_kinase_dom"/>
</dbReference>
<evidence type="ECO:0000256" key="1">
    <source>
        <dbReference type="ARBA" id="ARBA00004167"/>
    </source>
</evidence>
<dbReference type="CDD" id="cd00192">
    <property type="entry name" value="PTKc"/>
    <property type="match status" value="1"/>
</dbReference>
<evidence type="ECO:0000256" key="7">
    <source>
        <dbReference type="ARBA" id="ARBA00023136"/>
    </source>
</evidence>
<evidence type="ECO:0000313" key="17">
    <source>
        <dbReference type="EMBL" id="CAF1334577.1"/>
    </source>
</evidence>
<dbReference type="InterPro" id="IPR020635">
    <property type="entry name" value="Tyr_kinase_cat_dom"/>
</dbReference>
<dbReference type="Proteomes" id="UP000663845">
    <property type="component" value="Unassembled WGS sequence"/>
</dbReference>
<dbReference type="SUPFAM" id="SSF56112">
    <property type="entry name" value="Protein kinase-like (PK-like)"/>
    <property type="match status" value="1"/>
</dbReference>
<dbReference type="Gene3D" id="1.10.510.10">
    <property type="entry name" value="Transferase(Phosphotransferase) domain 1"/>
    <property type="match status" value="1"/>
</dbReference>
<dbReference type="GO" id="GO:0043235">
    <property type="term" value="C:receptor complex"/>
    <property type="evidence" value="ECO:0007669"/>
    <property type="project" value="TreeGrafter"/>
</dbReference>
<evidence type="ECO:0000256" key="5">
    <source>
        <dbReference type="ARBA" id="ARBA00022777"/>
    </source>
</evidence>
<dbReference type="Proteomes" id="UP000663891">
    <property type="component" value="Unassembled WGS sequence"/>
</dbReference>
<evidence type="ECO:0000256" key="4">
    <source>
        <dbReference type="ARBA" id="ARBA00022741"/>
    </source>
</evidence>
<feature type="binding site" evidence="11">
    <location>
        <position position="311"/>
    </location>
    <ligand>
        <name>ATP</name>
        <dbReference type="ChEBI" id="CHEBI:30616"/>
    </ligand>
</feature>
<dbReference type="PROSITE" id="PS00107">
    <property type="entry name" value="PROTEIN_KINASE_ATP"/>
    <property type="match status" value="1"/>
</dbReference>
<dbReference type="Pfam" id="PF07714">
    <property type="entry name" value="PK_Tyr_Ser-Thr"/>
    <property type="match status" value="1"/>
</dbReference>
<feature type="binding site" evidence="12">
    <location>
        <position position="325"/>
    </location>
    <ligand>
        <name>Mg(2+)</name>
        <dbReference type="ChEBI" id="CHEBI:18420"/>
    </ligand>
</feature>
<feature type="binding site" evidence="13">
    <location>
        <position position="196"/>
    </location>
    <ligand>
        <name>ATP</name>
        <dbReference type="ChEBI" id="CHEBI:30616"/>
    </ligand>
</feature>
<evidence type="ECO:0000256" key="9">
    <source>
        <dbReference type="ARBA" id="ARBA00051243"/>
    </source>
</evidence>
<gene>
    <name evidence="17" type="ORF">JYZ213_LOCUS34145</name>
    <name evidence="18" type="ORF">OKA104_LOCUS22890</name>
    <name evidence="16" type="ORF">VCS650_LOCUS29653</name>
</gene>
<evidence type="ECO:0000259" key="15">
    <source>
        <dbReference type="PROSITE" id="PS50011"/>
    </source>
</evidence>
<dbReference type="PRINTS" id="PR00109">
    <property type="entry name" value="TYRKINASE"/>
</dbReference>